<accession>A0ABU6II54</accession>
<dbReference type="Pfam" id="PF00890">
    <property type="entry name" value="FAD_binding_2"/>
    <property type="match status" value="1"/>
</dbReference>
<dbReference type="InterPro" id="IPR003953">
    <property type="entry name" value="FAD-dep_OxRdtase_2_FAD-bd"/>
</dbReference>
<dbReference type="EMBL" id="JAYMFF010000011">
    <property type="protein sequence ID" value="MEC4176107.1"/>
    <property type="molecule type" value="Genomic_DNA"/>
</dbReference>
<keyword evidence="4" id="KW-0560">Oxidoreductase</keyword>
<sequence length="570" mass="60631">MAEITRRSFFKTAGALGSIGLAAGLAGCAPSNTETAASGESSSNDSATTAGEPLFLTPPEAIADDAIANTVDADVVVVGAGTSGLVTALSALENGLSVQLFSASSAPVARGGSNCGIYSKAMEAAGVEKIPYDVVTNELIQASYMPDQQKWARYYEHSEESMNWLIDIMESAGYMTVLEQNAGFPATSPFYQPLGSHSWCTSEEPIAGGGQPLVVDTLAREIEKAGGTITYNTVAKQLVRGGKANGTEGRVEAVIAQAADGSYVKYAAAKAVVLATGDFSANREMMEKYCTWAAPFFEGIDEENIDYDITINMGGLYRGDGQRMGLWVGAAWQNIDPNCCMGGNICCGPWRQLQENFLGLLVNKNGQRYMNEAATSALGGMPALQQPDHTITAIWDSNYAAFLGDTWHPFGAAYGITPTLAPDEVVAQWNEQANNGAYIRADSLEELISMADLPIETLDTIKHYNELCAAGNDADFHKGAEYLAPIEQGPFFAASKDTPDAMTVLGGLRTNEHMQVCDENDEPLPGLYNVGTMVGDFYAGIYTFQLCGVNLGATCLTFGYLTGKHIAENE</sequence>
<keyword evidence="2" id="KW-0285">Flavoprotein</keyword>
<name>A0ABU6II54_9ACTN</name>
<dbReference type="PROSITE" id="PS51257">
    <property type="entry name" value="PROKAR_LIPOPROTEIN"/>
    <property type="match status" value="1"/>
</dbReference>
<feature type="compositionally biased region" description="Polar residues" evidence="5">
    <location>
        <begin position="32"/>
        <end position="49"/>
    </location>
</feature>
<dbReference type="PANTHER" id="PTHR43400">
    <property type="entry name" value="FUMARATE REDUCTASE"/>
    <property type="match status" value="1"/>
</dbReference>
<evidence type="ECO:0000313" key="8">
    <source>
        <dbReference type="Proteomes" id="UP001349994"/>
    </source>
</evidence>
<evidence type="ECO:0000256" key="1">
    <source>
        <dbReference type="ARBA" id="ARBA00001974"/>
    </source>
</evidence>
<dbReference type="Proteomes" id="UP001349994">
    <property type="component" value="Unassembled WGS sequence"/>
</dbReference>
<dbReference type="PANTHER" id="PTHR43400:SF10">
    <property type="entry name" value="3-OXOSTEROID 1-DEHYDROGENASE"/>
    <property type="match status" value="1"/>
</dbReference>
<reference evidence="7 8" key="1">
    <citation type="submission" date="2024-01" db="EMBL/GenBank/DDBJ databases">
        <title>novel species in genus Adlercreutzia.</title>
        <authorList>
            <person name="Liu X."/>
        </authorList>
    </citation>
    <scope>NUCLEOTIDE SEQUENCE [LARGE SCALE GENOMIC DNA]</scope>
    <source>
        <strain evidence="7 8">R7</strain>
    </source>
</reference>
<organism evidence="7 8">
    <name type="scientific">Adlercreutzia wanghongyangiae</name>
    <dbReference type="NCBI Taxonomy" id="3111451"/>
    <lineage>
        <taxon>Bacteria</taxon>
        <taxon>Bacillati</taxon>
        <taxon>Actinomycetota</taxon>
        <taxon>Coriobacteriia</taxon>
        <taxon>Eggerthellales</taxon>
        <taxon>Eggerthellaceae</taxon>
        <taxon>Adlercreutzia</taxon>
    </lineage>
</organism>
<evidence type="ECO:0000259" key="6">
    <source>
        <dbReference type="Pfam" id="PF00890"/>
    </source>
</evidence>
<evidence type="ECO:0000256" key="5">
    <source>
        <dbReference type="SAM" id="MobiDB-lite"/>
    </source>
</evidence>
<dbReference type="Gene3D" id="3.50.50.60">
    <property type="entry name" value="FAD/NAD(P)-binding domain"/>
    <property type="match status" value="1"/>
</dbReference>
<proteinExistence type="predicted"/>
<dbReference type="InterPro" id="IPR036188">
    <property type="entry name" value="FAD/NAD-bd_sf"/>
</dbReference>
<dbReference type="SUPFAM" id="SSF51905">
    <property type="entry name" value="FAD/NAD(P)-binding domain"/>
    <property type="match status" value="1"/>
</dbReference>
<keyword evidence="8" id="KW-1185">Reference proteome</keyword>
<dbReference type="InterPro" id="IPR006311">
    <property type="entry name" value="TAT_signal"/>
</dbReference>
<gene>
    <name evidence="7" type="ORF">VIN30_06565</name>
</gene>
<comment type="cofactor">
    <cofactor evidence="1">
        <name>FAD</name>
        <dbReference type="ChEBI" id="CHEBI:57692"/>
    </cofactor>
</comment>
<dbReference type="InterPro" id="IPR027477">
    <property type="entry name" value="Succ_DH/fumarate_Rdtase_cat_sf"/>
</dbReference>
<dbReference type="Gene3D" id="3.90.700.10">
    <property type="entry name" value="Succinate dehydrogenase/fumarate reductase flavoprotein, catalytic domain"/>
    <property type="match status" value="1"/>
</dbReference>
<keyword evidence="3" id="KW-0274">FAD</keyword>
<comment type="caution">
    <text evidence="7">The sequence shown here is derived from an EMBL/GenBank/DDBJ whole genome shotgun (WGS) entry which is preliminary data.</text>
</comment>
<evidence type="ECO:0000256" key="4">
    <source>
        <dbReference type="ARBA" id="ARBA00023002"/>
    </source>
</evidence>
<evidence type="ECO:0000256" key="3">
    <source>
        <dbReference type="ARBA" id="ARBA00022827"/>
    </source>
</evidence>
<dbReference type="PROSITE" id="PS51318">
    <property type="entry name" value="TAT"/>
    <property type="match status" value="1"/>
</dbReference>
<dbReference type="InterPro" id="IPR050315">
    <property type="entry name" value="FAD-oxidoreductase_2"/>
</dbReference>
<dbReference type="RefSeq" id="WP_338210230.1">
    <property type="nucleotide sequence ID" value="NZ_JAYMFF010000011.1"/>
</dbReference>
<dbReference type="SUPFAM" id="SSF56425">
    <property type="entry name" value="Succinate dehydrogenase/fumarate reductase flavoprotein, catalytic domain"/>
    <property type="match status" value="1"/>
</dbReference>
<feature type="region of interest" description="Disordered" evidence="5">
    <location>
        <begin position="32"/>
        <end position="53"/>
    </location>
</feature>
<protein>
    <submittedName>
        <fullName evidence="7">FAD-binding protein</fullName>
    </submittedName>
</protein>
<feature type="domain" description="FAD-dependent oxidoreductase 2 FAD-binding" evidence="6">
    <location>
        <begin position="74"/>
        <end position="549"/>
    </location>
</feature>
<evidence type="ECO:0000313" key="7">
    <source>
        <dbReference type="EMBL" id="MEC4176107.1"/>
    </source>
</evidence>
<evidence type="ECO:0000256" key="2">
    <source>
        <dbReference type="ARBA" id="ARBA00022630"/>
    </source>
</evidence>